<evidence type="ECO:0000256" key="12">
    <source>
        <dbReference type="ARBA" id="ARBA00049244"/>
    </source>
</evidence>
<feature type="domain" description="Polymerase/histidinol phosphatase N-terminal" evidence="15">
    <location>
        <begin position="73"/>
        <end position="140"/>
    </location>
</feature>
<dbReference type="InterPro" id="IPR040982">
    <property type="entry name" value="DNA_pol3_finger"/>
</dbReference>
<keyword evidence="9 13" id="KW-0227">DNA damage</keyword>
<evidence type="ECO:0000256" key="8">
    <source>
        <dbReference type="ARBA" id="ARBA00022705"/>
    </source>
</evidence>
<evidence type="ECO:0000256" key="10">
    <source>
        <dbReference type="ARBA" id="ARBA00022932"/>
    </source>
</evidence>
<dbReference type="NCBIfam" id="TIGR00594">
    <property type="entry name" value="polc"/>
    <property type="match status" value="1"/>
</dbReference>
<evidence type="ECO:0000256" key="9">
    <source>
        <dbReference type="ARBA" id="ARBA00022763"/>
    </source>
</evidence>
<feature type="region of interest" description="Disordered" evidence="14">
    <location>
        <begin position="887"/>
        <end position="906"/>
    </location>
</feature>
<proteinExistence type="inferred from homology"/>
<keyword evidence="6 13" id="KW-0808">Transferase</keyword>
<dbReference type="PANTHER" id="PTHR32294">
    <property type="entry name" value="DNA POLYMERASE III SUBUNIT ALPHA"/>
    <property type="match status" value="1"/>
</dbReference>
<keyword evidence="7 13" id="KW-0548">Nucleotidyltransferase</keyword>
<evidence type="ECO:0000259" key="15">
    <source>
        <dbReference type="SMART" id="SM00481"/>
    </source>
</evidence>
<dbReference type="InterPro" id="IPR004805">
    <property type="entry name" value="DnaE2/DnaE/PolC"/>
</dbReference>
<dbReference type="InterPro" id="IPR016195">
    <property type="entry name" value="Pol/histidinol_Pase-like"/>
</dbReference>
<dbReference type="InterPro" id="IPR004013">
    <property type="entry name" value="PHP_dom"/>
</dbReference>
<dbReference type="GO" id="GO:0006281">
    <property type="term" value="P:DNA repair"/>
    <property type="evidence" value="ECO:0007669"/>
    <property type="project" value="UniProtKB-UniRule"/>
</dbReference>
<dbReference type="HAMAP" id="MF_01902">
    <property type="entry name" value="DNApol_error_prone"/>
    <property type="match status" value="1"/>
</dbReference>
<dbReference type="SUPFAM" id="SSF89550">
    <property type="entry name" value="PHP domain-like"/>
    <property type="match status" value="1"/>
</dbReference>
<dbReference type="GO" id="GO:0003676">
    <property type="term" value="F:nucleic acid binding"/>
    <property type="evidence" value="ECO:0007669"/>
    <property type="project" value="InterPro"/>
</dbReference>
<feature type="region of interest" description="Disordered" evidence="14">
    <location>
        <begin position="1034"/>
        <end position="1055"/>
    </location>
</feature>
<name>A0A839XQ16_9PSEU</name>
<dbReference type="InterPro" id="IPR004365">
    <property type="entry name" value="NA-bd_OB_tRNA"/>
</dbReference>
<keyword evidence="11 13" id="KW-0234">DNA repair</keyword>
<organism evidence="16 17">
    <name type="scientific">Prauserella sediminis</name>
    <dbReference type="NCBI Taxonomy" id="577680"/>
    <lineage>
        <taxon>Bacteria</taxon>
        <taxon>Bacillati</taxon>
        <taxon>Actinomycetota</taxon>
        <taxon>Actinomycetes</taxon>
        <taxon>Pseudonocardiales</taxon>
        <taxon>Pseudonocardiaceae</taxon>
        <taxon>Prauserella</taxon>
        <taxon>Prauserella salsuginis group</taxon>
    </lineage>
</organism>
<dbReference type="EMBL" id="JACIBS010000001">
    <property type="protein sequence ID" value="MBB3662026.1"/>
    <property type="molecule type" value="Genomic_DNA"/>
</dbReference>
<dbReference type="Gene3D" id="3.20.20.140">
    <property type="entry name" value="Metal-dependent hydrolases"/>
    <property type="match status" value="1"/>
</dbReference>
<keyword evidence="8 13" id="KW-0235">DNA replication</keyword>
<dbReference type="InterPro" id="IPR003141">
    <property type="entry name" value="Pol/His_phosphatase_N"/>
</dbReference>
<comment type="subcellular location">
    <subcellularLocation>
        <location evidence="1 13">Cytoplasm</location>
    </subcellularLocation>
</comment>
<evidence type="ECO:0000313" key="17">
    <source>
        <dbReference type="Proteomes" id="UP000564573"/>
    </source>
</evidence>
<evidence type="ECO:0000256" key="2">
    <source>
        <dbReference type="ARBA" id="ARBA00007391"/>
    </source>
</evidence>
<evidence type="ECO:0000256" key="13">
    <source>
        <dbReference type="HAMAP-Rule" id="MF_01902"/>
    </source>
</evidence>
<protein>
    <recommendedName>
        <fullName evidence="4 13">Error-prone DNA polymerase</fullName>
        <ecNumber evidence="3 13">2.7.7.7</ecNumber>
    </recommendedName>
</protein>
<dbReference type="Proteomes" id="UP000564573">
    <property type="component" value="Unassembled WGS sequence"/>
</dbReference>
<dbReference type="EC" id="2.7.7.7" evidence="3 13"/>
<evidence type="ECO:0000313" key="16">
    <source>
        <dbReference type="EMBL" id="MBB3662026.1"/>
    </source>
</evidence>
<gene>
    <name evidence="13" type="primary">dnaE2</name>
    <name evidence="16" type="ORF">FB384_000930</name>
</gene>
<dbReference type="Gene3D" id="2.40.50.140">
    <property type="entry name" value="Nucleic acid-binding proteins"/>
    <property type="match status" value="1"/>
</dbReference>
<keyword evidence="5 13" id="KW-0963">Cytoplasm</keyword>
<comment type="caution">
    <text evidence="16">The sequence shown here is derived from an EMBL/GenBank/DDBJ whole genome shotgun (WGS) entry which is preliminary data.</text>
</comment>
<dbReference type="GO" id="GO:0003887">
    <property type="term" value="F:DNA-directed DNA polymerase activity"/>
    <property type="evidence" value="ECO:0007669"/>
    <property type="project" value="UniProtKB-UniRule"/>
</dbReference>
<dbReference type="Pfam" id="PF14579">
    <property type="entry name" value="HHH_6"/>
    <property type="match status" value="1"/>
</dbReference>
<dbReference type="GO" id="GO:0005737">
    <property type="term" value="C:cytoplasm"/>
    <property type="evidence" value="ECO:0007669"/>
    <property type="project" value="UniProtKB-SubCell"/>
</dbReference>
<dbReference type="InterPro" id="IPR011708">
    <property type="entry name" value="DNA_pol3_alpha_NTPase_dom"/>
</dbReference>
<keyword evidence="17" id="KW-1185">Reference proteome</keyword>
<dbReference type="SMART" id="SM00481">
    <property type="entry name" value="POLIIIAc"/>
    <property type="match status" value="1"/>
</dbReference>
<evidence type="ECO:0000256" key="5">
    <source>
        <dbReference type="ARBA" id="ARBA00022490"/>
    </source>
</evidence>
<evidence type="ECO:0000256" key="7">
    <source>
        <dbReference type="ARBA" id="ARBA00022695"/>
    </source>
</evidence>
<evidence type="ECO:0000256" key="3">
    <source>
        <dbReference type="ARBA" id="ARBA00012417"/>
    </source>
</evidence>
<evidence type="ECO:0000256" key="1">
    <source>
        <dbReference type="ARBA" id="ARBA00004496"/>
    </source>
</evidence>
<comment type="function">
    <text evidence="13">DNA polymerase involved in damage-induced mutagenesis and translesion synthesis (TLS). It is not the major replicative DNA polymerase.</text>
</comment>
<evidence type="ECO:0000256" key="4">
    <source>
        <dbReference type="ARBA" id="ARBA00017273"/>
    </source>
</evidence>
<accession>A0A839XQ16</accession>
<sequence length="1195" mass="129247">MGWNNPPVPWRNLERTLSGRGPLPGGTDGRQDQPGDGNDSPAWGRRRDKYAKPANLPPPGHDDTGAAGRVPYAELHCHSNFSFLDGTSDPENLVEEAARLELDAIALTDHDGLYGAARFAEAAKEVGMRTVFGAELSLGLSEPPAGAADPGGEHLLLLAKGAGGYTSLCRAITSGQLRGHDHEPPPGQRAEKGRPVYDLDEITEEVVGRCLVLTGCRKGSVRRGLTEGGPDAAAEALRGLIDRFGRDDVYVELVDHGGPLDSAHNDRLAEIAADLGVQTVATGAVHYARPQQAHVAQAVSAIRARRSLDEMEGWLAASGAAHLRSGAEMQARFARYPGAVQRAALLAERYAFPLEILAPKLPPFDVPDGHDEASHLRAVTLAGAEQRYGPRERNPKAYAQLDHELDVIERLGFPGYFLIVWNIVEFCRSSDILCQGRGSAANSAVCYALGITRVDPVKWKLLFERFLAPDRDGYPDIDLDIESDRREEVIQYVYRKYGRLCTALVANVITYRPRSAVRDAAKALGYSPGQQDAWSKQIDHWGPLRRLRQQSDHDIPEGVLDVAGALEHAPRHLGIHPGGMVICDRPVSEVCPVEWARMEDRSVLQWEKDDCAWGGLVKFDLLGLGMLSALHYMRDMVHEDKGIDVDLSDLPLDDANVYAMLQRADAIGVFQVESRAQLATLPRLKPKKFYDLAIEVALIRPGPIQGGSVHPYIRRANEDEEWEHDHPLLANALGKTYGVPLFQEQMMQLAVDVAGFTAAEADTLRHAMGSKRSERKMERLRQRFYDGAAARGVDRDMAAHIFERMRAFSHFGFPESHALSFAYVVFASAYFKYYHPDAFCAGLLRAQPMGFYSPQSLTADARRHGVEVRGPDINASDSLARLEPLVRQGNGQSGTSPGDDGPAIGSAARSTVTATATATAAATATATATATAGSSAPADSTAAAAADSETGSGGTAAATHAVRIGLGAVRTIPTAVAEKLVAEREAHGPYRDMADVARRVRLTTPQWEALATAGAFGCFDEVRGDRRKALWSAGAAAQERPENLPGTTPATEAPALPGMDEVDLAAADVWATGLSPDSFPTQFIRPRLDALGVVPAQGLQRVADGTRVLVGGAVTHRQRPATAGGITFINLEDETGMVNVVCTQGLWERYHRVARSSSAMLVRGVVERADGVVSLRADRLQHLPMRITAKSRDFR</sequence>
<dbReference type="InterPro" id="IPR012340">
    <property type="entry name" value="NA-bd_OB-fold"/>
</dbReference>
<evidence type="ECO:0000256" key="11">
    <source>
        <dbReference type="ARBA" id="ARBA00023204"/>
    </source>
</evidence>
<dbReference type="GO" id="GO:0008408">
    <property type="term" value="F:3'-5' exonuclease activity"/>
    <property type="evidence" value="ECO:0007669"/>
    <property type="project" value="InterPro"/>
</dbReference>
<comment type="similarity">
    <text evidence="2 13">Belongs to the DNA polymerase type-C family. DnaE2 subfamily.</text>
</comment>
<evidence type="ECO:0000256" key="14">
    <source>
        <dbReference type="SAM" id="MobiDB-lite"/>
    </source>
</evidence>
<dbReference type="RefSeq" id="WP_183779456.1">
    <property type="nucleotide sequence ID" value="NZ_JACIBS010000001.1"/>
</dbReference>
<comment type="catalytic activity">
    <reaction evidence="12 13">
        <text>DNA(n) + a 2'-deoxyribonucleoside 5'-triphosphate = DNA(n+1) + diphosphate</text>
        <dbReference type="Rhea" id="RHEA:22508"/>
        <dbReference type="Rhea" id="RHEA-COMP:17339"/>
        <dbReference type="Rhea" id="RHEA-COMP:17340"/>
        <dbReference type="ChEBI" id="CHEBI:33019"/>
        <dbReference type="ChEBI" id="CHEBI:61560"/>
        <dbReference type="ChEBI" id="CHEBI:173112"/>
        <dbReference type="EC" id="2.7.7.7"/>
    </reaction>
</comment>
<dbReference type="PANTHER" id="PTHR32294:SF4">
    <property type="entry name" value="ERROR-PRONE DNA POLYMERASE"/>
    <property type="match status" value="1"/>
</dbReference>
<keyword evidence="10 13" id="KW-0239">DNA-directed DNA polymerase</keyword>
<dbReference type="InterPro" id="IPR023073">
    <property type="entry name" value="DnaE2"/>
</dbReference>
<dbReference type="Pfam" id="PF07733">
    <property type="entry name" value="DNA_pol3_alpha"/>
    <property type="match status" value="1"/>
</dbReference>
<dbReference type="AlphaFoldDB" id="A0A839XQ16"/>
<dbReference type="NCBIfam" id="NF004225">
    <property type="entry name" value="PRK05672.1"/>
    <property type="match status" value="1"/>
</dbReference>
<feature type="region of interest" description="Disordered" evidence="14">
    <location>
        <begin position="1"/>
        <end position="68"/>
    </location>
</feature>
<dbReference type="Pfam" id="PF17657">
    <property type="entry name" value="DNA_pol3_finger"/>
    <property type="match status" value="1"/>
</dbReference>
<evidence type="ECO:0000256" key="6">
    <source>
        <dbReference type="ARBA" id="ARBA00022679"/>
    </source>
</evidence>
<dbReference type="Pfam" id="PF01336">
    <property type="entry name" value="tRNA_anti-codon"/>
    <property type="match status" value="1"/>
</dbReference>
<dbReference type="Pfam" id="PF02811">
    <property type="entry name" value="PHP"/>
    <property type="match status" value="1"/>
</dbReference>
<reference evidence="16 17" key="1">
    <citation type="submission" date="2020-08" db="EMBL/GenBank/DDBJ databases">
        <title>Sequencing the genomes of 1000 actinobacteria strains.</title>
        <authorList>
            <person name="Klenk H.-P."/>
        </authorList>
    </citation>
    <scope>NUCLEOTIDE SEQUENCE [LARGE SCALE GENOMIC DNA]</scope>
    <source>
        <strain evidence="16 17">DSM 45267</strain>
    </source>
</reference>
<dbReference type="InterPro" id="IPR029460">
    <property type="entry name" value="DNAPol_HHH"/>
</dbReference>
<dbReference type="GO" id="GO:0006260">
    <property type="term" value="P:DNA replication"/>
    <property type="evidence" value="ECO:0007669"/>
    <property type="project" value="UniProtKB-KW"/>
</dbReference>
<dbReference type="CDD" id="cd04485">
    <property type="entry name" value="DnaE_OBF"/>
    <property type="match status" value="1"/>
</dbReference>